<name>A0A3L6NAD5_FUSOX</name>
<comment type="caution">
    <text evidence="3">The sequence shown here is derived from an EMBL/GenBank/DDBJ whole genome shotgun (WGS) entry which is preliminary data.</text>
</comment>
<feature type="compositionally biased region" description="Basic and acidic residues" evidence="2">
    <location>
        <begin position="12"/>
        <end position="33"/>
    </location>
</feature>
<dbReference type="EMBL" id="MRCU01000007">
    <property type="protein sequence ID" value="RKK14672.1"/>
    <property type="molecule type" value="Genomic_DNA"/>
</dbReference>
<feature type="region of interest" description="Disordered" evidence="2">
    <location>
        <begin position="418"/>
        <end position="467"/>
    </location>
</feature>
<accession>A0A3L6NAD5</accession>
<keyword evidence="1" id="KW-0175">Coiled coil</keyword>
<evidence type="ECO:0000313" key="3">
    <source>
        <dbReference type="EMBL" id="RKK14672.1"/>
    </source>
</evidence>
<protein>
    <submittedName>
        <fullName evidence="3">Uncharacterized protein</fullName>
    </submittedName>
</protein>
<gene>
    <name evidence="3" type="ORF">BFJ65_g11223</name>
</gene>
<organism evidence="3">
    <name type="scientific">Fusarium oxysporum f. sp. cepae</name>
    <dbReference type="NCBI Taxonomy" id="396571"/>
    <lineage>
        <taxon>Eukaryota</taxon>
        <taxon>Fungi</taxon>
        <taxon>Dikarya</taxon>
        <taxon>Ascomycota</taxon>
        <taxon>Pezizomycotina</taxon>
        <taxon>Sordariomycetes</taxon>
        <taxon>Hypocreomycetidae</taxon>
        <taxon>Hypocreales</taxon>
        <taxon>Nectriaceae</taxon>
        <taxon>Fusarium</taxon>
        <taxon>Fusarium oxysporum species complex</taxon>
    </lineage>
</organism>
<proteinExistence type="predicted"/>
<feature type="coiled-coil region" evidence="1">
    <location>
        <begin position="578"/>
        <end position="640"/>
    </location>
</feature>
<dbReference type="AlphaFoldDB" id="A0A3L6NAD5"/>
<feature type="region of interest" description="Disordered" evidence="2">
    <location>
        <begin position="1"/>
        <end position="59"/>
    </location>
</feature>
<dbReference type="Proteomes" id="UP000270866">
    <property type="component" value="Chromosome 9"/>
</dbReference>
<reference evidence="3" key="1">
    <citation type="journal article" date="2018" name="Sci. Rep.">
        <title>Characterisation of pathogen-specific regions and novel effector candidates in Fusarium oxysporum f. sp. cepae.</title>
        <authorList>
            <person name="Armitage A.D."/>
            <person name="Taylor A."/>
            <person name="Sobczyk M.K."/>
            <person name="Baxter L."/>
            <person name="Greenfield B.P."/>
            <person name="Bates H.J."/>
            <person name="Wilson F."/>
            <person name="Jackson A.C."/>
            <person name="Ott S."/>
            <person name="Harrison R.J."/>
            <person name="Clarkson J.P."/>
        </authorList>
    </citation>
    <scope>NUCLEOTIDE SEQUENCE [LARGE SCALE GENOMIC DNA]</scope>
    <source>
        <strain evidence="3">FoC_Fus2</strain>
    </source>
</reference>
<sequence>MSESQGQKRPRPQGEKESSRQRRKPQAKEKTPVSERALGIAQSCLDARPQLPPEKLREIMRPDPAVDFANNRPDIEEGAMKLYNASNEKEDYENFDPEKNTPVVKEFKALWKVCLRLWEISPTVLISPMCGLRYFPANPKRGGRANQAVFSPEFSKLFAELIPHPCWNFEHERFLLALQYVVKCRVDNRSPWPHKDAKERECPAIEALFNMFDESGYGEMSLHEMHKSARESVVGDRVSGFSDFLYFIGQKVKKDVVEQEQIYHGIPGLPVTIGDMKTLTNAVTNFNWPDESWRCSPGEIYEAFRAERTRTTGRNELPATGDELKEYLGRSLKDVFRDIEIYRQGADPEISSPAYEACLADVSVRDAANTAAQASAGADIDEEMHIPLNVDGELHLPQDVQQIPREQRPVRPERRYKALVGGEESEDEQADLARNLRDDRVARLPPDSQRRRRGSRSSFGDDTFPRIHVESPYEQFGFPRREVRGTSPQQITPRPSGLTMSQIFPLPGDHRLEKRVEVLERGQQRLETSFEGMRVSQSQVMEELRQRVQSHSHPRQLEESVCDSGAVATENSDVGKTVRDLETQLAQAAKDKQALSDKLTSRERENERLSTDLYQLGREKEALSEKVGSHELEIQRLSKELVEKDKTITSGVERLAALEAELATLKAIQPPVQDTYVDAEDEAHGPLSSEYARFPDVDTDGCVGVFQLPAAAGRAWAGSSGESTAYADQVGCLLARNVTRLHDTDMDEMSKRLY</sequence>
<evidence type="ECO:0000256" key="2">
    <source>
        <dbReference type="SAM" id="MobiDB-lite"/>
    </source>
</evidence>
<evidence type="ECO:0000256" key="1">
    <source>
        <dbReference type="SAM" id="Coils"/>
    </source>
</evidence>